<dbReference type="CDD" id="cd03230">
    <property type="entry name" value="ABC_DR_subfamily_A"/>
    <property type="match status" value="1"/>
</dbReference>
<dbReference type="SMART" id="SM00382">
    <property type="entry name" value="AAA"/>
    <property type="match status" value="1"/>
</dbReference>
<dbReference type="RefSeq" id="WP_053605662.1">
    <property type="nucleotide sequence ID" value="NZ_CP012600.1"/>
</dbReference>
<dbReference type="FunFam" id="3.40.50.300:FF:000589">
    <property type="entry name" value="ABC transporter, ATP-binding subunit"/>
    <property type="match status" value="1"/>
</dbReference>
<reference evidence="9 10" key="2">
    <citation type="journal article" date="2016" name="Int. J. Syst. Evol. Microbiol.">
        <title>Bacillus gobiensis sp. nov., isolated from a soil sample.</title>
        <authorList>
            <person name="Liu B."/>
            <person name="Liu G.H."/>
            <person name="Cetin S."/>
            <person name="Schumann P."/>
            <person name="Pan Z.Z."/>
            <person name="Chen Q.Q."/>
        </authorList>
    </citation>
    <scope>NUCLEOTIDE SEQUENCE [LARGE SCALE GENOMIC DNA]</scope>
    <source>
        <strain evidence="9 10">FJAT-4402</strain>
    </source>
</reference>
<keyword evidence="2" id="KW-0813">Transport</keyword>
<dbReference type="GO" id="GO:0005524">
    <property type="term" value="F:ATP binding"/>
    <property type="evidence" value="ECO:0007669"/>
    <property type="project" value="UniProtKB-KW"/>
</dbReference>
<evidence type="ECO:0000256" key="7">
    <source>
        <dbReference type="ARBA" id="ARBA00023136"/>
    </source>
</evidence>
<dbReference type="PATRIC" id="fig|1441095.3.peg.4746"/>
<keyword evidence="5 9" id="KW-0067">ATP-binding</keyword>
<protein>
    <submittedName>
        <fullName evidence="9">Bacitracin ABC transporter ATP-binding protein</fullName>
    </submittedName>
</protein>
<sequence>MENVIEVRELVKSFETKMALKNVNFEVKKGETIGFLGPSGSGKTTTIKILTAQLHPTAGEVMVFGQPIQKLKDPTFMKRIGILTDNSGLYERLSIYDNLTLYCDLYDVDKSRINEVLESVNLIQDKKKSVQKLSKGMKQRITLARAILHKPDLLFLDEPTSALDPINTKHIHAGLKKLNQEGTTIFLTTHDMQEAEDLCDRVAFLNNGEIMLLDTPRNVRAQQKNTTISLLLKGNRTVVVEKDEEGAKEIYQYMKDGQILTIHSNEPTLGDIFVQLTGRNLS</sequence>
<dbReference type="PROSITE" id="PS00211">
    <property type="entry name" value="ABC_TRANSPORTER_1"/>
    <property type="match status" value="1"/>
</dbReference>
<dbReference type="SUPFAM" id="SSF52540">
    <property type="entry name" value="P-loop containing nucleoside triphosphate hydrolases"/>
    <property type="match status" value="1"/>
</dbReference>
<dbReference type="Pfam" id="PF00005">
    <property type="entry name" value="ABC_tran"/>
    <property type="match status" value="1"/>
</dbReference>
<dbReference type="STRING" id="1441095.AM592_21425"/>
<dbReference type="InterPro" id="IPR050763">
    <property type="entry name" value="ABC_transporter_ATP-binding"/>
</dbReference>
<dbReference type="InterPro" id="IPR027417">
    <property type="entry name" value="P-loop_NTPase"/>
</dbReference>
<dbReference type="PROSITE" id="PS50893">
    <property type="entry name" value="ABC_TRANSPORTER_2"/>
    <property type="match status" value="1"/>
</dbReference>
<evidence type="ECO:0000259" key="8">
    <source>
        <dbReference type="PROSITE" id="PS50893"/>
    </source>
</evidence>
<keyword evidence="7" id="KW-0472">Membrane</keyword>
<comment type="subcellular location">
    <subcellularLocation>
        <location evidence="1">Cell membrane</location>
    </subcellularLocation>
</comment>
<evidence type="ECO:0000256" key="3">
    <source>
        <dbReference type="ARBA" id="ARBA00022475"/>
    </source>
</evidence>
<feature type="domain" description="ABC transporter" evidence="8">
    <location>
        <begin position="5"/>
        <end position="232"/>
    </location>
</feature>
<dbReference type="GO" id="GO:0005886">
    <property type="term" value="C:plasma membrane"/>
    <property type="evidence" value="ECO:0007669"/>
    <property type="project" value="UniProtKB-SubCell"/>
</dbReference>
<organism evidence="9 10">
    <name type="scientific">Bacillus gobiensis</name>
    <dbReference type="NCBI Taxonomy" id="1441095"/>
    <lineage>
        <taxon>Bacteria</taxon>
        <taxon>Bacillati</taxon>
        <taxon>Bacillota</taxon>
        <taxon>Bacilli</taxon>
        <taxon>Bacillales</taxon>
        <taxon>Bacillaceae</taxon>
        <taxon>Bacillus</taxon>
    </lineage>
</organism>
<keyword evidence="3" id="KW-1003">Cell membrane</keyword>
<dbReference type="InterPro" id="IPR003593">
    <property type="entry name" value="AAA+_ATPase"/>
</dbReference>
<dbReference type="Gene3D" id="3.40.50.300">
    <property type="entry name" value="P-loop containing nucleotide triphosphate hydrolases"/>
    <property type="match status" value="1"/>
</dbReference>
<dbReference type="EMBL" id="CP012600">
    <property type="protein sequence ID" value="ALC83790.1"/>
    <property type="molecule type" value="Genomic_DNA"/>
</dbReference>
<dbReference type="PANTHER" id="PTHR42711:SF13">
    <property type="entry name" value="ABC TRANSPORTER, ATP-BINDING PROTEIN"/>
    <property type="match status" value="1"/>
</dbReference>
<dbReference type="Proteomes" id="UP000067625">
    <property type="component" value="Chromosome"/>
</dbReference>
<keyword evidence="4" id="KW-0547">Nucleotide-binding</keyword>
<accession>A0A0M4GCQ8</accession>
<dbReference type="PANTHER" id="PTHR42711">
    <property type="entry name" value="ABC TRANSPORTER ATP-BINDING PROTEIN"/>
    <property type="match status" value="1"/>
</dbReference>
<dbReference type="OrthoDB" id="9804819at2"/>
<evidence type="ECO:0000256" key="2">
    <source>
        <dbReference type="ARBA" id="ARBA00022448"/>
    </source>
</evidence>
<evidence type="ECO:0000313" key="10">
    <source>
        <dbReference type="Proteomes" id="UP000067625"/>
    </source>
</evidence>
<evidence type="ECO:0000256" key="5">
    <source>
        <dbReference type="ARBA" id="ARBA00022840"/>
    </source>
</evidence>
<name>A0A0M4GCQ8_9BACI</name>
<proteinExistence type="predicted"/>
<reference evidence="10" key="1">
    <citation type="submission" date="2015-08" db="EMBL/GenBank/DDBJ databases">
        <title>Genome sequencing project for genomic taxonomy and phylogenomics of Bacillus-like bacteria.</title>
        <authorList>
            <person name="Liu B."/>
            <person name="Wang J."/>
            <person name="Zhu Y."/>
            <person name="Liu G."/>
            <person name="Chen Q."/>
            <person name="Chen Z."/>
            <person name="Lan J."/>
            <person name="Che J."/>
            <person name="Ge C."/>
            <person name="Shi H."/>
            <person name="Pan Z."/>
            <person name="Liu X."/>
        </authorList>
    </citation>
    <scope>NUCLEOTIDE SEQUENCE [LARGE SCALE GENOMIC DNA]</scope>
    <source>
        <strain evidence="10">FJAT-4402</strain>
    </source>
</reference>
<evidence type="ECO:0000256" key="6">
    <source>
        <dbReference type="ARBA" id="ARBA00022967"/>
    </source>
</evidence>
<gene>
    <name evidence="9" type="ORF">AM592_21425</name>
</gene>
<dbReference type="AlphaFoldDB" id="A0A0M4GCQ8"/>
<keyword evidence="10" id="KW-1185">Reference proteome</keyword>
<evidence type="ECO:0000256" key="4">
    <source>
        <dbReference type="ARBA" id="ARBA00022741"/>
    </source>
</evidence>
<evidence type="ECO:0000313" key="9">
    <source>
        <dbReference type="EMBL" id="ALC83790.1"/>
    </source>
</evidence>
<dbReference type="InterPro" id="IPR017871">
    <property type="entry name" value="ABC_transporter-like_CS"/>
</dbReference>
<dbReference type="GO" id="GO:0016887">
    <property type="term" value="F:ATP hydrolysis activity"/>
    <property type="evidence" value="ECO:0007669"/>
    <property type="project" value="InterPro"/>
</dbReference>
<evidence type="ECO:0000256" key="1">
    <source>
        <dbReference type="ARBA" id="ARBA00004236"/>
    </source>
</evidence>
<dbReference type="InterPro" id="IPR003439">
    <property type="entry name" value="ABC_transporter-like_ATP-bd"/>
</dbReference>
<keyword evidence="6" id="KW-1278">Translocase</keyword>